<gene>
    <name evidence="1" type="ORF">WMO19_00885</name>
</gene>
<organism evidence="1 2">
    <name type="scientific">Peptoniphilus hominis</name>
    <name type="common">ex Hitch et al. 2025</name>
    <dbReference type="NCBI Taxonomy" id="3133174"/>
    <lineage>
        <taxon>Bacteria</taxon>
        <taxon>Bacillati</taxon>
        <taxon>Bacillota</taxon>
        <taxon>Tissierellia</taxon>
        <taxon>Tissierellales</taxon>
        <taxon>Peptoniphilaceae</taxon>
        <taxon>Peptoniphilus</taxon>
    </lineage>
</organism>
<reference evidence="1 2" key="1">
    <citation type="submission" date="2024-03" db="EMBL/GenBank/DDBJ databases">
        <title>Human intestinal bacterial collection.</title>
        <authorList>
            <person name="Pauvert C."/>
            <person name="Hitch T.C.A."/>
            <person name="Clavel T."/>
        </authorList>
    </citation>
    <scope>NUCLEOTIDE SEQUENCE [LARGE SCALE GENOMIC DNA]</scope>
    <source>
        <strain evidence="1 2">CLA-SR-H025</strain>
    </source>
</reference>
<dbReference type="Proteomes" id="UP001447979">
    <property type="component" value="Unassembled WGS sequence"/>
</dbReference>
<name>A0ABV1CF22_9FIRM</name>
<comment type="caution">
    <text evidence="1">The sequence shown here is derived from an EMBL/GenBank/DDBJ whole genome shotgun (WGS) entry which is preliminary data.</text>
</comment>
<evidence type="ECO:0000313" key="1">
    <source>
        <dbReference type="EMBL" id="MEQ2400152.1"/>
    </source>
</evidence>
<proteinExistence type="predicted"/>
<sequence>MNNYDPNYDPNNLAVNAPDFEEPHVEERHVAQFNQEPGQEEVYRKYYEELKNKEKNDLYSERPEIKSKNRENLILYGEKAEIKSKNGENLNLSEEKPSEESNNKVFKLIKPFEFEGELIEEVYLDLDSLTGKDIMDASKGVESFVQETNKIYLANIAAIAMKRPKEIMYYMSAKDATAICYFVMDFLID</sequence>
<protein>
    <submittedName>
        <fullName evidence="1">Uncharacterized protein</fullName>
    </submittedName>
</protein>
<evidence type="ECO:0000313" key="2">
    <source>
        <dbReference type="Proteomes" id="UP001447979"/>
    </source>
</evidence>
<dbReference type="RefSeq" id="WP_349169827.1">
    <property type="nucleotide sequence ID" value="NZ_JBBMFO010000001.1"/>
</dbReference>
<dbReference type="EMBL" id="JBBMFO010000001">
    <property type="protein sequence ID" value="MEQ2400152.1"/>
    <property type="molecule type" value="Genomic_DNA"/>
</dbReference>
<accession>A0ABV1CF22</accession>
<keyword evidence="2" id="KW-1185">Reference proteome</keyword>